<evidence type="ECO:0000256" key="3">
    <source>
        <dbReference type="ARBA" id="ARBA00023163"/>
    </source>
</evidence>
<evidence type="ECO:0000256" key="4">
    <source>
        <dbReference type="PROSITE-ProRule" id="PRU00335"/>
    </source>
</evidence>
<dbReference type="InterPro" id="IPR036271">
    <property type="entry name" value="Tet_transcr_reg_TetR-rel_C_sf"/>
</dbReference>
<evidence type="ECO:0000313" key="7">
    <source>
        <dbReference type="Proteomes" id="UP000255265"/>
    </source>
</evidence>
<organism evidence="6 7">
    <name type="scientific">Pseudacidovorax intermedius</name>
    <dbReference type="NCBI Taxonomy" id="433924"/>
    <lineage>
        <taxon>Bacteria</taxon>
        <taxon>Pseudomonadati</taxon>
        <taxon>Pseudomonadota</taxon>
        <taxon>Betaproteobacteria</taxon>
        <taxon>Burkholderiales</taxon>
        <taxon>Comamonadaceae</taxon>
        <taxon>Pseudacidovorax</taxon>
    </lineage>
</organism>
<dbReference type="InterPro" id="IPR009057">
    <property type="entry name" value="Homeodomain-like_sf"/>
</dbReference>
<dbReference type="AlphaFoldDB" id="A0A370F856"/>
<feature type="domain" description="HTH tetR-type" evidence="5">
    <location>
        <begin position="11"/>
        <end position="71"/>
    </location>
</feature>
<dbReference type="PRINTS" id="PR00455">
    <property type="entry name" value="HTHTETR"/>
</dbReference>
<evidence type="ECO:0000313" key="6">
    <source>
        <dbReference type="EMBL" id="RDI20635.1"/>
    </source>
</evidence>
<dbReference type="SUPFAM" id="SSF48498">
    <property type="entry name" value="Tetracyclin repressor-like, C-terminal domain"/>
    <property type="match status" value="1"/>
</dbReference>
<dbReference type="OrthoDB" id="116240at2"/>
<feature type="DNA-binding region" description="H-T-H motif" evidence="4">
    <location>
        <begin position="34"/>
        <end position="53"/>
    </location>
</feature>
<accession>A0A370F856</accession>
<dbReference type="GO" id="GO:0003677">
    <property type="term" value="F:DNA binding"/>
    <property type="evidence" value="ECO:0007669"/>
    <property type="project" value="UniProtKB-UniRule"/>
</dbReference>
<dbReference type="Gene3D" id="1.10.357.10">
    <property type="entry name" value="Tetracycline Repressor, domain 2"/>
    <property type="match status" value="1"/>
</dbReference>
<protein>
    <submittedName>
        <fullName evidence="6">TetR family transcriptional regulator</fullName>
    </submittedName>
</protein>
<keyword evidence="2 4" id="KW-0238">DNA-binding</keyword>
<dbReference type="Pfam" id="PF00440">
    <property type="entry name" value="TetR_N"/>
    <property type="match status" value="1"/>
</dbReference>
<gene>
    <name evidence="6" type="ORF">DFR41_11041</name>
</gene>
<dbReference type="PANTHER" id="PTHR47506">
    <property type="entry name" value="TRANSCRIPTIONAL REGULATORY PROTEIN"/>
    <property type="match status" value="1"/>
</dbReference>
<proteinExistence type="predicted"/>
<dbReference type="SUPFAM" id="SSF46689">
    <property type="entry name" value="Homeodomain-like"/>
    <property type="match status" value="1"/>
</dbReference>
<keyword evidence="1" id="KW-0805">Transcription regulation</keyword>
<dbReference type="PANTHER" id="PTHR47506:SF7">
    <property type="entry name" value="TRANSCRIPTIONAL REGULATORY PROTEIN"/>
    <property type="match status" value="1"/>
</dbReference>
<keyword evidence="3" id="KW-0804">Transcription</keyword>
<dbReference type="PROSITE" id="PS50977">
    <property type="entry name" value="HTH_TETR_2"/>
    <property type="match status" value="1"/>
</dbReference>
<name>A0A370F856_9BURK</name>
<dbReference type="InterPro" id="IPR001647">
    <property type="entry name" value="HTH_TetR"/>
</dbReference>
<dbReference type="Proteomes" id="UP000255265">
    <property type="component" value="Unassembled WGS sequence"/>
</dbReference>
<dbReference type="RefSeq" id="WP_114804173.1">
    <property type="nucleotide sequence ID" value="NZ_QQAV01000010.1"/>
</dbReference>
<evidence type="ECO:0000256" key="1">
    <source>
        <dbReference type="ARBA" id="ARBA00023015"/>
    </source>
</evidence>
<reference evidence="6 7" key="1">
    <citation type="submission" date="2018-07" db="EMBL/GenBank/DDBJ databases">
        <title>Genomic Encyclopedia of Type Strains, Phase IV (KMG-IV): sequencing the most valuable type-strain genomes for metagenomic binning, comparative biology and taxonomic classification.</title>
        <authorList>
            <person name="Goeker M."/>
        </authorList>
    </citation>
    <scope>NUCLEOTIDE SEQUENCE [LARGE SCALE GENOMIC DNA]</scope>
    <source>
        <strain evidence="6 7">DSM 21352</strain>
    </source>
</reference>
<comment type="caution">
    <text evidence="6">The sequence shown here is derived from an EMBL/GenBank/DDBJ whole genome shotgun (WGS) entry which is preliminary data.</text>
</comment>
<dbReference type="STRING" id="433924.NS331_18260"/>
<evidence type="ECO:0000256" key="2">
    <source>
        <dbReference type="ARBA" id="ARBA00023125"/>
    </source>
</evidence>
<evidence type="ECO:0000259" key="5">
    <source>
        <dbReference type="PROSITE" id="PS50977"/>
    </source>
</evidence>
<keyword evidence="7" id="KW-1185">Reference proteome</keyword>
<sequence length="199" mass="21355">MPSPAPQDSELPARDRILSTAHDLFYRDGIRATGVDRLIAESGVAKLTFYRHFPSKDALVRAFLDLRHARWMAWFIDALGRHGAGEAAHGSAHILLLADVLDEWCAQPDFRGCAFINTVVELAPAMPDAAAVVQAHKAEMTQVIAQLLPEGPLQGLLADAAALAFDGAIVRAQMATDEGGRQAAVATLRAVLSALVARR</sequence>
<dbReference type="EMBL" id="QQAV01000010">
    <property type="protein sequence ID" value="RDI20635.1"/>
    <property type="molecule type" value="Genomic_DNA"/>
</dbReference>